<accession>A0A212TG67</accession>
<protein>
    <submittedName>
        <fullName evidence="2">Uncharacterized protein</fullName>
    </submittedName>
</protein>
<keyword evidence="1" id="KW-0732">Signal</keyword>
<reference evidence="3" key="1">
    <citation type="submission" date="2017-06" db="EMBL/GenBank/DDBJ databases">
        <authorList>
            <person name="Varghese N."/>
            <person name="Submissions S."/>
        </authorList>
    </citation>
    <scope>NUCLEOTIDE SEQUENCE [LARGE SCALE GENOMIC DNA]</scope>
    <source>
        <strain evidence="3">DSM 11116</strain>
    </source>
</reference>
<dbReference type="OrthoDB" id="886110at2"/>
<organism evidence="2 3">
    <name type="scientific">Hymenobacter gelipurpurascens</name>
    <dbReference type="NCBI Taxonomy" id="89968"/>
    <lineage>
        <taxon>Bacteria</taxon>
        <taxon>Pseudomonadati</taxon>
        <taxon>Bacteroidota</taxon>
        <taxon>Cytophagia</taxon>
        <taxon>Cytophagales</taxon>
        <taxon>Hymenobacteraceae</taxon>
        <taxon>Hymenobacter</taxon>
    </lineage>
</organism>
<dbReference type="AlphaFoldDB" id="A0A212TG67"/>
<evidence type="ECO:0000313" key="2">
    <source>
        <dbReference type="EMBL" id="SNC65058.1"/>
    </source>
</evidence>
<gene>
    <name evidence="2" type="ORF">SAMN06265337_1207</name>
</gene>
<evidence type="ECO:0000313" key="3">
    <source>
        <dbReference type="Proteomes" id="UP000198131"/>
    </source>
</evidence>
<dbReference type="RefSeq" id="WP_088842463.1">
    <property type="nucleotide sequence ID" value="NZ_FYEW01000001.1"/>
</dbReference>
<proteinExistence type="predicted"/>
<sequence length="126" mass="14322">MKTSLLSRLSLSCLLLALPVSMAFAQTSVYSEAPIIAKTGYWTLQTDTQARDHTVVRFYNDQHELLYEEQLKGVCLDPSKSLAAHRRISRMLGTTLQQVQRLHNNSVVSTNMVALNRHTQRLYAMQ</sequence>
<name>A0A212TG67_9BACT</name>
<keyword evidence="3" id="KW-1185">Reference proteome</keyword>
<dbReference type="EMBL" id="FYEW01000001">
    <property type="protein sequence ID" value="SNC65058.1"/>
    <property type="molecule type" value="Genomic_DNA"/>
</dbReference>
<feature type="chain" id="PRO_5012194421" evidence="1">
    <location>
        <begin position="26"/>
        <end position="126"/>
    </location>
</feature>
<dbReference type="Proteomes" id="UP000198131">
    <property type="component" value="Unassembled WGS sequence"/>
</dbReference>
<feature type="signal peptide" evidence="1">
    <location>
        <begin position="1"/>
        <end position="25"/>
    </location>
</feature>
<evidence type="ECO:0000256" key="1">
    <source>
        <dbReference type="SAM" id="SignalP"/>
    </source>
</evidence>